<evidence type="ECO:0000256" key="5">
    <source>
        <dbReference type="ARBA" id="ARBA00023012"/>
    </source>
</evidence>
<dbReference type="PANTHER" id="PTHR24421">
    <property type="entry name" value="NITRATE/NITRITE SENSOR PROTEIN NARX-RELATED"/>
    <property type="match status" value="1"/>
</dbReference>
<organism evidence="8 9">
    <name type="scientific">Streptomyces antimycoticus</name>
    <dbReference type="NCBI Taxonomy" id="68175"/>
    <lineage>
        <taxon>Bacteria</taxon>
        <taxon>Bacillati</taxon>
        <taxon>Actinomycetota</taxon>
        <taxon>Actinomycetes</taxon>
        <taxon>Kitasatosporales</taxon>
        <taxon>Streptomycetaceae</taxon>
        <taxon>Streptomyces</taxon>
        <taxon>Streptomyces violaceusniger group</taxon>
    </lineage>
</organism>
<gene>
    <name evidence="8" type="ORF">SSPO_026490</name>
</gene>
<dbReference type="PANTHER" id="PTHR24421:SF10">
    <property type="entry name" value="NITRATE_NITRITE SENSOR PROTEIN NARQ"/>
    <property type="match status" value="1"/>
</dbReference>
<dbReference type="InterPro" id="IPR050482">
    <property type="entry name" value="Sensor_HK_TwoCompSys"/>
</dbReference>
<evidence type="ECO:0000256" key="2">
    <source>
        <dbReference type="ARBA" id="ARBA00012438"/>
    </source>
</evidence>
<dbReference type="GO" id="GO:0004673">
    <property type="term" value="F:protein histidine kinase activity"/>
    <property type="evidence" value="ECO:0007669"/>
    <property type="project" value="UniProtKB-EC"/>
</dbReference>
<evidence type="ECO:0000256" key="3">
    <source>
        <dbReference type="ARBA" id="ARBA00022679"/>
    </source>
</evidence>
<comment type="catalytic activity">
    <reaction evidence="1">
        <text>ATP + protein L-histidine = ADP + protein N-phospho-L-histidine.</text>
        <dbReference type="EC" id="2.7.13.3"/>
    </reaction>
</comment>
<keyword evidence="5" id="KW-0902">Two-component regulatory system</keyword>
<dbReference type="SUPFAM" id="SSF55874">
    <property type="entry name" value="ATPase domain of HSP90 chaperone/DNA topoisomerase II/histidine kinase"/>
    <property type="match status" value="1"/>
</dbReference>
<evidence type="ECO:0000313" key="9">
    <source>
        <dbReference type="Proteomes" id="UP000463951"/>
    </source>
</evidence>
<dbReference type="CDD" id="cd16917">
    <property type="entry name" value="HATPase_UhpB-NarQ-NarX-like"/>
    <property type="match status" value="1"/>
</dbReference>
<dbReference type="Gene3D" id="3.30.565.10">
    <property type="entry name" value="Histidine kinase-like ATPase, C-terminal domain"/>
    <property type="match status" value="1"/>
</dbReference>
<protein>
    <recommendedName>
        <fullName evidence="2">histidine kinase</fullName>
        <ecNumber evidence="2">2.7.13.3</ecNumber>
    </recommendedName>
</protein>
<keyword evidence="3" id="KW-0808">Transferase</keyword>
<sequence>MSALRGQRTPSLERLTELVERYRVDLELDVTLSVVGAPRALPADADLALYRGAQEALTNAARSARGARTTVTLRYEPNATVLTIEDRRPAPGPVPSPLVVGSGLGLTGMRERLREVGGSADAGPTQDGWKVRMEVPA</sequence>
<evidence type="ECO:0000259" key="7">
    <source>
        <dbReference type="Pfam" id="PF02518"/>
    </source>
</evidence>
<evidence type="ECO:0000256" key="6">
    <source>
        <dbReference type="SAM" id="MobiDB-lite"/>
    </source>
</evidence>
<dbReference type="AlphaFoldDB" id="A0A499URS6"/>
<dbReference type="Proteomes" id="UP000463951">
    <property type="component" value="Chromosome"/>
</dbReference>
<evidence type="ECO:0000256" key="4">
    <source>
        <dbReference type="ARBA" id="ARBA00022777"/>
    </source>
</evidence>
<dbReference type="InterPro" id="IPR036890">
    <property type="entry name" value="HATPase_C_sf"/>
</dbReference>
<dbReference type="GO" id="GO:0000160">
    <property type="term" value="P:phosphorelay signal transduction system"/>
    <property type="evidence" value="ECO:0007669"/>
    <property type="project" value="UniProtKB-KW"/>
</dbReference>
<feature type="region of interest" description="Disordered" evidence="6">
    <location>
        <begin position="117"/>
        <end position="137"/>
    </location>
</feature>
<keyword evidence="4" id="KW-0418">Kinase</keyword>
<accession>A0A499URS6</accession>
<feature type="domain" description="Histidine kinase/HSP90-like ATPase" evidence="7">
    <location>
        <begin position="48"/>
        <end position="136"/>
    </location>
</feature>
<evidence type="ECO:0000313" key="8">
    <source>
        <dbReference type="EMBL" id="BBJ39931.1"/>
    </source>
</evidence>
<proteinExistence type="predicted"/>
<name>A0A499URS6_9ACTN</name>
<reference evidence="8 9" key="1">
    <citation type="journal article" date="2020" name="Int. J. Syst. Evol. Microbiol.">
        <title>Reclassification of Streptomyces castelarensis and Streptomyces sporoclivatus as later heterotypic synonyms of Streptomyces antimycoticus.</title>
        <authorList>
            <person name="Komaki H."/>
            <person name="Tamura T."/>
        </authorList>
    </citation>
    <scope>NUCLEOTIDE SEQUENCE [LARGE SCALE GENOMIC DNA]</scope>
    <source>
        <strain evidence="8 9">NBRC 100767</strain>
    </source>
</reference>
<evidence type="ECO:0000256" key="1">
    <source>
        <dbReference type="ARBA" id="ARBA00000085"/>
    </source>
</evidence>
<dbReference type="EC" id="2.7.13.3" evidence="2"/>
<dbReference type="EMBL" id="AP019620">
    <property type="protein sequence ID" value="BBJ39931.1"/>
    <property type="molecule type" value="Genomic_DNA"/>
</dbReference>
<dbReference type="InterPro" id="IPR003594">
    <property type="entry name" value="HATPase_dom"/>
</dbReference>
<dbReference type="Pfam" id="PF02518">
    <property type="entry name" value="HATPase_c"/>
    <property type="match status" value="1"/>
</dbReference>